<evidence type="ECO:0000259" key="2">
    <source>
        <dbReference type="Pfam" id="PF13088"/>
    </source>
</evidence>
<accession>A0A9E2P0X5</accession>
<dbReference type="SUPFAM" id="SSF50939">
    <property type="entry name" value="Sialidases"/>
    <property type="match status" value="1"/>
</dbReference>
<dbReference type="Proteomes" id="UP000823865">
    <property type="component" value="Unassembled WGS sequence"/>
</dbReference>
<comment type="caution">
    <text evidence="3">The sequence shown here is derived from an EMBL/GenBank/DDBJ whole genome shotgun (WGS) entry which is preliminary data.</text>
</comment>
<evidence type="ECO:0000256" key="1">
    <source>
        <dbReference type="SAM" id="SignalP"/>
    </source>
</evidence>
<keyword evidence="3" id="KW-0378">Hydrolase</keyword>
<dbReference type="AlphaFoldDB" id="A0A9E2P0X5"/>
<reference evidence="3" key="1">
    <citation type="journal article" date="2021" name="PeerJ">
        <title>Extensive microbial diversity within the chicken gut microbiome revealed by metagenomics and culture.</title>
        <authorList>
            <person name="Gilroy R."/>
            <person name="Ravi A."/>
            <person name="Getino M."/>
            <person name="Pursley I."/>
            <person name="Horton D.L."/>
            <person name="Alikhan N.F."/>
            <person name="Baker D."/>
            <person name="Gharbi K."/>
            <person name="Hall N."/>
            <person name="Watson M."/>
            <person name="Adriaenssens E.M."/>
            <person name="Foster-Nyarko E."/>
            <person name="Jarju S."/>
            <person name="Secka A."/>
            <person name="Antonio M."/>
            <person name="Oren A."/>
            <person name="Chaudhuri R.R."/>
            <person name="La Ragione R."/>
            <person name="Hildebrand F."/>
            <person name="Pallen M.J."/>
        </authorList>
    </citation>
    <scope>NUCLEOTIDE SEQUENCE</scope>
    <source>
        <strain evidence="3">G3-2149</strain>
    </source>
</reference>
<gene>
    <name evidence="3" type="ORF">H9789_04280</name>
</gene>
<keyword evidence="1" id="KW-0732">Signal</keyword>
<dbReference type="Pfam" id="PF13088">
    <property type="entry name" value="BNR_2"/>
    <property type="match status" value="1"/>
</dbReference>
<dbReference type="GO" id="GO:0016787">
    <property type="term" value="F:hydrolase activity"/>
    <property type="evidence" value="ECO:0007669"/>
    <property type="project" value="UniProtKB-KW"/>
</dbReference>
<protein>
    <submittedName>
        <fullName evidence="3">Glycoside hydrolase</fullName>
    </submittedName>
</protein>
<evidence type="ECO:0000313" key="4">
    <source>
        <dbReference type="Proteomes" id="UP000823865"/>
    </source>
</evidence>
<sequence>MKKKPFVMWAALWVCAGLFAQPASLDEVYEPVVVGTPPSDAYIGLSLLPDGELRHYNYGEHAEQTVPMYLSSRDHGLTWKTVSLPKELPYADQRSPVSGEYVRVFCNNKGVYAMRTEGGLDGGRTIVKIDDRPGIMNKPPVWIRNGKRVISGAHRTDRSGAYVYYSDDDGRTWKASAQVTVPPHRKGGFHQGTRWNHGAVEPTVVELNDGRLWMLMRTSQDRHYQAFSEDGGETWSEATPSPFYGTITMPTLYRMSDGRLLFFWCNTTPLPERAGTDGVWEDVFTNRDALHVAISTDDGRTWKGFRELLLNPERNSPVFGNTRGGEDKSVHQVQAVEVAPGKILVSAGQHRLCRRLLLFDVRWLYEPRRSCDFSNGLSDWSAFRYYKGIVGHCAYHRQAEDLLGVHPDDSTRKVLQLGYTPNDSLVQDNDGAVWNFPAAKDGSLLLHLRIPQNESEVTLVLNDRWFNPTDTVARHEAMYRLPLSRKVLDIKDRKWHRLQIFWHKNKTARVFVDGKQKTELPVVCPTEHGVSYLHLLGEHRPGEKILIDFVEGGQILR</sequence>
<dbReference type="InterPro" id="IPR036278">
    <property type="entry name" value="Sialidase_sf"/>
</dbReference>
<reference evidence="3" key="2">
    <citation type="submission" date="2021-04" db="EMBL/GenBank/DDBJ databases">
        <authorList>
            <person name="Gilroy R."/>
        </authorList>
    </citation>
    <scope>NUCLEOTIDE SEQUENCE</scope>
    <source>
        <strain evidence="3">G3-2149</strain>
    </source>
</reference>
<dbReference type="Gene3D" id="2.120.10.10">
    <property type="match status" value="1"/>
</dbReference>
<name>A0A9E2P0X5_9BACT</name>
<dbReference type="EMBL" id="JAHLFU010000084">
    <property type="protein sequence ID" value="MBU3853027.1"/>
    <property type="molecule type" value="Genomic_DNA"/>
</dbReference>
<organism evidence="3 4">
    <name type="scientific">Candidatus Paraprevotella stercoravium</name>
    <dbReference type="NCBI Taxonomy" id="2838725"/>
    <lineage>
        <taxon>Bacteria</taxon>
        <taxon>Pseudomonadati</taxon>
        <taxon>Bacteroidota</taxon>
        <taxon>Bacteroidia</taxon>
        <taxon>Bacteroidales</taxon>
        <taxon>Prevotellaceae</taxon>
        <taxon>Paraprevotella</taxon>
    </lineage>
</organism>
<feature type="chain" id="PRO_5038803802" evidence="1">
    <location>
        <begin position="26"/>
        <end position="557"/>
    </location>
</feature>
<evidence type="ECO:0000313" key="3">
    <source>
        <dbReference type="EMBL" id="MBU3853027.1"/>
    </source>
</evidence>
<dbReference type="PANTHER" id="PTHR43752">
    <property type="entry name" value="BNR/ASP-BOX REPEAT FAMILY PROTEIN"/>
    <property type="match status" value="1"/>
</dbReference>
<feature type="signal peptide" evidence="1">
    <location>
        <begin position="1"/>
        <end position="25"/>
    </location>
</feature>
<dbReference type="PANTHER" id="PTHR43752:SF2">
    <property type="entry name" value="BNR_ASP-BOX REPEAT FAMILY PROTEIN"/>
    <property type="match status" value="1"/>
</dbReference>
<dbReference type="InterPro" id="IPR011040">
    <property type="entry name" value="Sialidase"/>
</dbReference>
<dbReference type="CDD" id="cd15482">
    <property type="entry name" value="Sialidase_non-viral"/>
    <property type="match status" value="1"/>
</dbReference>
<feature type="domain" description="Sialidase" evidence="2">
    <location>
        <begin position="134"/>
        <end position="305"/>
    </location>
</feature>
<proteinExistence type="predicted"/>